<proteinExistence type="predicted"/>
<evidence type="ECO:0000313" key="2">
    <source>
        <dbReference type="EMBL" id="MFD1125017.1"/>
    </source>
</evidence>
<accession>A0ABW3PHK3</accession>
<feature type="transmembrane region" description="Helical" evidence="1">
    <location>
        <begin position="6"/>
        <end position="28"/>
    </location>
</feature>
<gene>
    <name evidence="2" type="ORF">ACFQ22_06590</name>
</gene>
<feature type="transmembrane region" description="Helical" evidence="1">
    <location>
        <begin position="63"/>
        <end position="81"/>
    </location>
</feature>
<comment type="caution">
    <text evidence="2">The sequence shown here is derived from an EMBL/GenBank/DDBJ whole genome shotgun (WGS) entry which is preliminary data.</text>
</comment>
<keyword evidence="1" id="KW-0812">Transmembrane</keyword>
<keyword evidence="1" id="KW-0472">Membrane</keyword>
<dbReference type="EMBL" id="JBHTLH010000019">
    <property type="protein sequence ID" value="MFD1125017.1"/>
    <property type="molecule type" value="Genomic_DNA"/>
</dbReference>
<dbReference type="RefSeq" id="WP_121977950.1">
    <property type="nucleotide sequence ID" value="NZ_JBHTLH010000019.1"/>
</dbReference>
<reference evidence="3" key="1">
    <citation type="journal article" date="2019" name="Int. J. Syst. Evol. Microbiol.">
        <title>The Global Catalogue of Microorganisms (GCM) 10K type strain sequencing project: providing services to taxonomists for standard genome sequencing and annotation.</title>
        <authorList>
            <consortium name="The Broad Institute Genomics Platform"/>
            <consortium name="The Broad Institute Genome Sequencing Center for Infectious Disease"/>
            <person name="Wu L."/>
            <person name="Ma J."/>
        </authorList>
    </citation>
    <scope>NUCLEOTIDE SEQUENCE [LARGE SCALE GENOMIC DNA]</scope>
    <source>
        <strain evidence="3">CCUG 71848</strain>
    </source>
</reference>
<protein>
    <submittedName>
        <fullName evidence="2">Uncharacterized protein</fullName>
    </submittedName>
</protein>
<organism evidence="2 3">
    <name type="scientific">Lentilactobacillus raoultii</name>
    <dbReference type="NCBI Taxonomy" id="1987503"/>
    <lineage>
        <taxon>Bacteria</taxon>
        <taxon>Bacillati</taxon>
        <taxon>Bacillota</taxon>
        <taxon>Bacilli</taxon>
        <taxon>Lactobacillales</taxon>
        <taxon>Lactobacillaceae</taxon>
        <taxon>Lentilactobacillus</taxon>
    </lineage>
</organism>
<name>A0ABW3PHK3_9LACO</name>
<feature type="transmembrane region" description="Helical" evidence="1">
    <location>
        <begin position="40"/>
        <end position="57"/>
    </location>
</feature>
<sequence>MHLISLSINYLPFLLAILGAIYSLIQYFRSYSHNKTKAENYIGYLIVFASFIIAFRTHDNSGYYSGIGLVFAVLVIFWLLIKQDHQKTE</sequence>
<evidence type="ECO:0000256" key="1">
    <source>
        <dbReference type="SAM" id="Phobius"/>
    </source>
</evidence>
<keyword evidence="1" id="KW-1133">Transmembrane helix</keyword>
<keyword evidence="3" id="KW-1185">Reference proteome</keyword>
<evidence type="ECO:0000313" key="3">
    <source>
        <dbReference type="Proteomes" id="UP001597156"/>
    </source>
</evidence>
<dbReference type="Proteomes" id="UP001597156">
    <property type="component" value="Unassembled WGS sequence"/>
</dbReference>